<evidence type="ECO:0000259" key="1">
    <source>
        <dbReference type="Pfam" id="PF09339"/>
    </source>
</evidence>
<dbReference type="Proteomes" id="UP001597475">
    <property type="component" value="Unassembled WGS sequence"/>
</dbReference>
<sequence>MTMPALSRTARQVFTTAYARPDVNLNELAHLTGLNPATVARQVRHLEQCGLVVSVVRLVATNTPRRARRMCRLVQPAPWTVN</sequence>
<dbReference type="InterPro" id="IPR005471">
    <property type="entry name" value="Tscrpt_reg_IclR_N"/>
</dbReference>
<feature type="domain" description="HTH iclR-type" evidence="1">
    <location>
        <begin position="19"/>
        <end position="53"/>
    </location>
</feature>
<keyword evidence="3" id="KW-1185">Reference proteome</keyword>
<name>A0ABW5P2R2_9DEIO</name>
<evidence type="ECO:0000313" key="3">
    <source>
        <dbReference type="Proteomes" id="UP001597475"/>
    </source>
</evidence>
<dbReference type="Gene3D" id="1.10.10.10">
    <property type="entry name" value="Winged helix-like DNA-binding domain superfamily/Winged helix DNA-binding domain"/>
    <property type="match status" value="1"/>
</dbReference>
<reference evidence="3" key="1">
    <citation type="journal article" date="2019" name="Int. J. Syst. Evol. Microbiol.">
        <title>The Global Catalogue of Microorganisms (GCM) 10K type strain sequencing project: providing services to taxonomists for standard genome sequencing and annotation.</title>
        <authorList>
            <consortium name="The Broad Institute Genomics Platform"/>
            <consortium name="The Broad Institute Genome Sequencing Center for Infectious Disease"/>
            <person name="Wu L."/>
            <person name="Ma J."/>
        </authorList>
    </citation>
    <scope>NUCLEOTIDE SEQUENCE [LARGE SCALE GENOMIC DNA]</scope>
    <source>
        <strain evidence="3">KCTC 33842</strain>
    </source>
</reference>
<dbReference type="InterPro" id="IPR036388">
    <property type="entry name" value="WH-like_DNA-bd_sf"/>
</dbReference>
<gene>
    <name evidence="2" type="ORF">ACFSR9_08825</name>
</gene>
<comment type="caution">
    <text evidence="2">The sequence shown here is derived from an EMBL/GenBank/DDBJ whole genome shotgun (WGS) entry which is preliminary data.</text>
</comment>
<dbReference type="InterPro" id="IPR036390">
    <property type="entry name" value="WH_DNA-bd_sf"/>
</dbReference>
<dbReference type="EMBL" id="JBHUMK010000037">
    <property type="protein sequence ID" value="MFD2609539.1"/>
    <property type="molecule type" value="Genomic_DNA"/>
</dbReference>
<evidence type="ECO:0000313" key="2">
    <source>
        <dbReference type="EMBL" id="MFD2609539.1"/>
    </source>
</evidence>
<dbReference type="RefSeq" id="WP_386844994.1">
    <property type="nucleotide sequence ID" value="NZ_JBHUMK010000037.1"/>
</dbReference>
<dbReference type="SUPFAM" id="SSF46785">
    <property type="entry name" value="Winged helix' DNA-binding domain"/>
    <property type="match status" value="1"/>
</dbReference>
<protein>
    <submittedName>
        <fullName evidence="2">Helix-turn-helix domain-containing protein</fullName>
    </submittedName>
</protein>
<proteinExistence type="predicted"/>
<organism evidence="2 3">
    <name type="scientific">Deinococcus taklimakanensis</name>
    <dbReference type="NCBI Taxonomy" id="536443"/>
    <lineage>
        <taxon>Bacteria</taxon>
        <taxon>Thermotogati</taxon>
        <taxon>Deinococcota</taxon>
        <taxon>Deinococci</taxon>
        <taxon>Deinococcales</taxon>
        <taxon>Deinococcaceae</taxon>
        <taxon>Deinococcus</taxon>
    </lineage>
</organism>
<dbReference type="Pfam" id="PF09339">
    <property type="entry name" value="HTH_IclR"/>
    <property type="match status" value="1"/>
</dbReference>
<accession>A0ABW5P2R2</accession>